<evidence type="ECO:0000256" key="7">
    <source>
        <dbReference type="SAM" id="Phobius"/>
    </source>
</evidence>
<gene>
    <name evidence="10" type="ORF">M3N64_11755</name>
</gene>
<dbReference type="Proteomes" id="UP001203004">
    <property type="component" value="Unassembled WGS sequence"/>
</dbReference>
<evidence type="ECO:0000313" key="10">
    <source>
        <dbReference type="EMBL" id="MCL1632592.1"/>
    </source>
</evidence>
<keyword evidence="3 7" id="KW-0472">Membrane</keyword>
<dbReference type="Pfam" id="PF00672">
    <property type="entry name" value="HAMP"/>
    <property type="match status" value="1"/>
</dbReference>
<evidence type="ECO:0000256" key="4">
    <source>
        <dbReference type="ARBA" id="ARBA00023224"/>
    </source>
</evidence>
<evidence type="ECO:0000313" key="11">
    <source>
        <dbReference type="Proteomes" id="UP001203004"/>
    </source>
</evidence>
<dbReference type="PANTHER" id="PTHR32089">
    <property type="entry name" value="METHYL-ACCEPTING CHEMOTAXIS PROTEIN MCPB"/>
    <property type="match status" value="1"/>
</dbReference>
<keyword evidence="11" id="KW-1185">Reference proteome</keyword>
<comment type="subcellular location">
    <subcellularLocation>
        <location evidence="1">Cell membrane</location>
    </subcellularLocation>
</comment>
<comment type="caution">
    <text evidence="10">The sequence shown here is derived from an EMBL/GenBank/DDBJ whole genome shotgun (WGS) entry which is preliminary data.</text>
</comment>
<protein>
    <submittedName>
        <fullName evidence="10">Methyl-accepting chemotaxis protein</fullName>
    </submittedName>
</protein>
<evidence type="ECO:0000256" key="1">
    <source>
        <dbReference type="ARBA" id="ARBA00004236"/>
    </source>
</evidence>
<name>A0ABT0MCK6_9BACL</name>
<dbReference type="PROSITE" id="PS50111">
    <property type="entry name" value="CHEMOTAXIS_TRANSDUC_2"/>
    <property type="match status" value="1"/>
</dbReference>
<dbReference type="RefSeq" id="WP_249102451.1">
    <property type="nucleotide sequence ID" value="NZ_JAMAST010000018.1"/>
</dbReference>
<organism evidence="10 11">
    <name type="scientific">Sporolactobacillus mangiferae</name>
    <dbReference type="NCBI Taxonomy" id="2940498"/>
    <lineage>
        <taxon>Bacteria</taxon>
        <taxon>Bacillati</taxon>
        <taxon>Bacillota</taxon>
        <taxon>Bacilli</taxon>
        <taxon>Bacillales</taxon>
        <taxon>Sporolactobacillaceae</taxon>
        <taxon>Sporolactobacillus</taxon>
    </lineage>
</organism>
<dbReference type="SUPFAM" id="SSF58104">
    <property type="entry name" value="Methyl-accepting chemotaxis protein (MCP) signaling domain"/>
    <property type="match status" value="1"/>
</dbReference>
<keyword evidence="4 6" id="KW-0807">Transducer</keyword>
<dbReference type="InterPro" id="IPR004089">
    <property type="entry name" value="MCPsignal_dom"/>
</dbReference>
<keyword evidence="2" id="KW-1003">Cell membrane</keyword>
<dbReference type="SMART" id="SM00283">
    <property type="entry name" value="MA"/>
    <property type="match status" value="1"/>
</dbReference>
<dbReference type="Gene3D" id="1.10.287.950">
    <property type="entry name" value="Methyl-accepting chemotaxis protein"/>
    <property type="match status" value="1"/>
</dbReference>
<dbReference type="PROSITE" id="PS50885">
    <property type="entry name" value="HAMP"/>
    <property type="match status" value="1"/>
</dbReference>
<evidence type="ECO:0000256" key="3">
    <source>
        <dbReference type="ARBA" id="ARBA00023136"/>
    </source>
</evidence>
<keyword evidence="7" id="KW-1133">Transmembrane helix</keyword>
<evidence type="ECO:0000256" key="6">
    <source>
        <dbReference type="PROSITE-ProRule" id="PRU00284"/>
    </source>
</evidence>
<evidence type="ECO:0000256" key="2">
    <source>
        <dbReference type="ARBA" id="ARBA00022475"/>
    </source>
</evidence>
<proteinExistence type="inferred from homology"/>
<feature type="transmembrane region" description="Helical" evidence="7">
    <location>
        <begin position="189"/>
        <end position="214"/>
    </location>
</feature>
<dbReference type="EMBL" id="JAMAST010000018">
    <property type="protein sequence ID" value="MCL1632592.1"/>
    <property type="molecule type" value="Genomic_DNA"/>
</dbReference>
<comment type="similarity">
    <text evidence="5">Belongs to the methyl-accepting chemotaxis (MCP) protein family.</text>
</comment>
<evidence type="ECO:0000256" key="5">
    <source>
        <dbReference type="ARBA" id="ARBA00029447"/>
    </source>
</evidence>
<accession>A0ABT0MCK6</accession>
<feature type="domain" description="Methyl-accepting transducer" evidence="8">
    <location>
        <begin position="291"/>
        <end position="541"/>
    </location>
</feature>
<evidence type="ECO:0000259" key="9">
    <source>
        <dbReference type="PROSITE" id="PS50885"/>
    </source>
</evidence>
<dbReference type="Pfam" id="PF00015">
    <property type="entry name" value="MCPsignal"/>
    <property type="match status" value="1"/>
</dbReference>
<dbReference type="InterPro" id="IPR003660">
    <property type="entry name" value="HAMP_dom"/>
</dbReference>
<sequence length="577" mass="64295">MKGNIRIMRLPWTDLTISMKFSIGLFIVLFLTLISATASAIILEQTMQKAEKAREAGERAAQITEIGSLFRAKDARVVDYLLNPGDQSVKLYTNDQMKLTKAEKRLKPYMKTPEQKKWFTQIMSADARTFNLFQSEFVPAVLMNDKQKITEVHKEQVKVQQSIISNVNKLRQSVINDEKRAIENVRNQVLGALVFLSVSVILTIAISVAVTMWIGRQTRTAFKQVIASTDRIASGDLSEDKEKIHNHKKRDELALIADSIEKMKLNLLTIVQAIRSAAEMTKKSGRTLIETTQTVSQESNETAKVMNEIAHGLEDQAASTSNMARFTEDFMHKLDQEVGTLASVVKKTINASKLTEEGEGLVEHSQLTMKLIDSSILEARQKMEHFKARLSNLNQLTELIDEIAGKTNLLALNATIESARAGDAGKGFQIIADSIRKLSNQTSESAKGMAELLQDIHEGSETVEEALSESRKHAETGVGQMKHTDEALASINNEVQIIGVHMKQVSERLQEVNQIGFEMKTSIDAVAAVAQETSASVTQVNQSMNRIEQTMTGITVEAQNLEETSEHFDQVVKQFKY</sequence>
<feature type="domain" description="HAMP" evidence="9">
    <location>
        <begin position="216"/>
        <end position="272"/>
    </location>
</feature>
<keyword evidence="7" id="KW-0812">Transmembrane</keyword>
<reference evidence="10 11" key="1">
    <citation type="submission" date="2022-05" db="EMBL/GenBank/DDBJ databases">
        <title>Sporolactobacillus sp nov CPB3-1, isolated from tree bark (Mangifera indica L.).</title>
        <authorList>
            <person name="Phuengjayaem S."/>
            <person name="Tanasupawat S."/>
        </authorList>
    </citation>
    <scope>NUCLEOTIDE SEQUENCE [LARGE SCALE GENOMIC DNA]</scope>
    <source>
        <strain evidence="10 11">CPB3-1</strain>
    </source>
</reference>
<dbReference type="PANTHER" id="PTHR32089:SF112">
    <property type="entry name" value="LYSOZYME-LIKE PROTEIN-RELATED"/>
    <property type="match status" value="1"/>
</dbReference>
<evidence type="ECO:0000259" key="8">
    <source>
        <dbReference type="PROSITE" id="PS50111"/>
    </source>
</evidence>